<dbReference type="Proteomes" id="UP000182715">
    <property type="component" value="Unassembled WGS sequence"/>
</dbReference>
<dbReference type="EMBL" id="CVTF01000081">
    <property type="protein sequence ID" value="CRY99695.1"/>
    <property type="molecule type" value="Genomic_DNA"/>
</dbReference>
<evidence type="ECO:0000313" key="1">
    <source>
        <dbReference type="EMBL" id="CRY99695.1"/>
    </source>
</evidence>
<sequence length="49" mass="5548">VHDTDSTKGKNGIFQSIGIKTALSLQKYQIDKPGKEIRPCRLKKRPPVR</sequence>
<dbReference type="AlphaFoldDB" id="A0A0H5QEN4"/>
<organism evidence="1 2">
    <name type="scientific">Neisseria meningitidis serogroup B</name>
    <dbReference type="NCBI Taxonomy" id="491"/>
    <lineage>
        <taxon>Bacteria</taxon>
        <taxon>Pseudomonadati</taxon>
        <taxon>Pseudomonadota</taxon>
        <taxon>Betaproteobacteria</taxon>
        <taxon>Neisseriales</taxon>
        <taxon>Neisseriaceae</taxon>
        <taxon>Neisseria</taxon>
    </lineage>
</organism>
<accession>A0A0H5QEN4</accession>
<proteinExistence type="predicted"/>
<evidence type="ECO:0000313" key="2">
    <source>
        <dbReference type="Proteomes" id="UP000182715"/>
    </source>
</evidence>
<protein>
    <submittedName>
        <fullName evidence="1">CRISPR-associated protein, Csn1 family</fullName>
    </submittedName>
</protein>
<feature type="non-terminal residue" evidence="1">
    <location>
        <position position="1"/>
    </location>
</feature>
<name>A0A0H5QEN4_NEIMI</name>
<reference evidence="1 2" key="1">
    <citation type="submission" date="2014-11" db="EMBL/GenBank/DDBJ databases">
        <authorList>
            <person name="Diene M.Seydina."/>
        </authorList>
    </citation>
    <scope>NUCLEOTIDE SEQUENCE [LARGE SCALE GENOMIC DNA]</scope>
    <source>
        <strain evidence="1 2">Neisseria meningitidis CHUV</strain>
    </source>
</reference>